<dbReference type="Proteomes" id="UP001600888">
    <property type="component" value="Unassembled WGS sequence"/>
</dbReference>
<keyword evidence="1" id="KW-1133">Transmembrane helix</keyword>
<comment type="caution">
    <text evidence="2">The sequence shown here is derived from an EMBL/GenBank/DDBJ whole genome shotgun (WGS) entry which is preliminary data.</text>
</comment>
<keyword evidence="3" id="KW-1185">Reference proteome</keyword>
<reference evidence="2 3" key="1">
    <citation type="submission" date="2024-03" db="EMBL/GenBank/DDBJ databases">
        <title>A high-quality draft genome sequence of Diaporthe vaccinii, a causative agent of upright dieback and viscid rot disease in cranberry plants.</title>
        <authorList>
            <person name="Sarrasin M."/>
            <person name="Lang B.F."/>
            <person name="Burger G."/>
        </authorList>
    </citation>
    <scope>NUCLEOTIDE SEQUENCE [LARGE SCALE GENOMIC DNA]</scope>
    <source>
        <strain evidence="2 3">IS7</strain>
    </source>
</reference>
<keyword evidence="1" id="KW-0812">Transmembrane</keyword>
<feature type="transmembrane region" description="Helical" evidence="1">
    <location>
        <begin position="6"/>
        <end position="26"/>
    </location>
</feature>
<protein>
    <recommendedName>
        <fullName evidence="4">Secreted protein</fullName>
    </recommendedName>
</protein>
<evidence type="ECO:0000256" key="1">
    <source>
        <dbReference type="SAM" id="Phobius"/>
    </source>
</evidence>
<evidence type="ECO:0000313" key="2">
    <source>
        <dbReference type="EMBL" id="KAL2273986.1"/>
    </source>
</evidence>
<evidence type="ECO:0000313" key="3">
    <source>
        <dbReference type="Proteomes" id="UP001600888"/>
    </source>
</evidence>
<dbReference type="EMBL" id="JBAWTH010000168">
    <property type="protein sequence ID" value="KAL2273986.1"/>
    <property type="molecule type" value="Genomic_DNA"/>
</dbReference>
<organism evidence="2 3">
    <name type="scientific">Diaporthe vaccinii</name>
    <dbReference type="NCBI Taxonomy" id="105482"/>
    <lineage>
        <taxon>Eukaryota</taxon>
        <taxon>Fungi</taxon>
        <taxon>Dikarya</taxon>
        <taxon>Ascomycota</taxon>
        <taxon>Pezizomycotina</taxon>
        <taxon>Sordariomycetes</taxon>
        <taxon>Sordariomycetidae</taxon>
        <taxon>Diaporthales</taxon>
        <taxon>Diaporthaceae</taxon>
        <taxon>Diaporthe</taxon>
        <taxon>Diaporthe eres species complex</taxon>
    </lineage>
</organism>
<sequence>MPHSNHVLLFVLGLFALGFIFVPGFSPTKPLSQRYRDHLYVMSDFSVANHLEISLSQVSATATPSLSVSVKNTYPSTPLTLLKWDSPLDPLALQLGLVSVTPAGASASIDMPTIKVSRAMPPGADSLVTLQPGESASSVVELRDMFVPKDTWAQGEAKVSMKGRWAAVWPALGKDDLLGDLKKLSALGGGGDGVLTGEWESPTIGIEVQPV</sequence>
<dbReference type="Gene3D" id="2.60.40.2970">
    <property type="match status" value="1"/>
</dbReference>
<gene>
    <name evidence="2" type="ORF">FJTKL_03703</name>
</gene>
<name>A0ABR4DUG3_9PEZI</name>
<evidence type="ECO:0008006" key="4">
    <source>
        <dbReference type="Google" id="ProtNLM"/>
    </source>
</evidence>
<proteinExistence type="predicted"/>
<accession>A0ABR4DUG3</accession>
<keyword evidence="1" id="KW-0472">Membrane</keyword>